<dbReference type="InterPro" id="IPR006549">
    <property type="entry name" value="HAD-SF_hydro_IIIA"/>
</dbReference>
<dbReference type="SUPFAM" id="SSF52540">
    <property type="entry name" value="P-loop containing nucleoside triphosphate hydrolases"/>
    <property type="match status" value="1"/>
</dbReference>
<dbReference type="NCBIfam" id="TIGR01664">
    <property type="entry name" value="DNA-3'-Pase"/>
    <property type="match status" value="1"/>
</dbReference>
<dbReference type="GO" id="GO:0046403">
    <property type="term" value="F:polynucleotide 3'-phosphatase activity"/>
    <property type="evidence" value="ECO:0007669"/>
    <property type="project" value="TreeGrafter"/>
</dbReference>
<dbReference type="NCBIfam" id="TIGR01662">
    <property type="entry name" value="HAD-SF-IIIA"/>
    <property type="match status" value="1"/>
</dbReference>
<evidence type="ECO:0000313" key="2">
    <source>
        <dbReference type="Proteomes" id="UP000242188"/>
    </source>
</evidence>
<dbReference type="GO" id="GO:0005634">
    <property type="term" value="C:nucleus"/>
    <property type="evidence" value="ECO:0007669"/>
    <property type="project" value="TreeGrafter"/>
</dbReference>
<dbReference type="Pfam" id="PF08645">
    <property type="entry name" value="PNK3P"/>
    <property type="match status" value="1"/>
</dbReference>
<keyword evidence="2" id="KW-1185">Reference proteome</keyword>
<comment type="caution">
    <text evidence="1">The sequence shown here is derived from an EMBL/GenBank/DDBJ whole genome shotgun (WGS) entry which is preliminary data.</text>
</comment>
<dbReference type="Pfam" id="PF13671">
    <property type="entry name" value="AAA_33"/>
    <property type="match status" value="1"/>
</dbReference>
<dbReference type="FunFam" id="3.40.50.1000:FF:000078">
    <property type="entry name" value="Bifunctional polynucleotide phosphatase/kinase"/>
    <property type="match status" value="1"/>
</dbReference>
<dbReference type="AlphaFoldDB" id="A0A210PEL9"/>
<accession>A0A210PEL9</accession>
<keyword evidence="1" id="KW-0418">Kinase</keyword>
<dbReference type="PANTHER" id="PTHR12083:SF18">
    <property type="entry name" value="BIFUNCTIONAL POLYNUCLEOTIDE PHOSPHATASE_KINASE"/>
    <property type="match status" value="1"/>
</dbReference>
<dbReference type="InterPro" id="IPR023214">
    <property type="entry name" value="HAD_sf"/>
</dbReference>
<dbReference type="GO" id="GO:0003690">
    <property type="term" value="F:double-stranded DNA binding"/>
    <property type="evidence" value="ECO:0007669"/>
    <property type="project" value="TreeGrafter"/>
</dbReference>
<dbReference type="EMBL" id="NEDP02076747">
    <property type="protein sequence ID" value="OWF34930.1"/>
    <property type="molecule type" value="Genomic_DNA"/>
</dbReference>
<dbReference type="SUPFAM" id="SSF56784">
    <property type="entry name" value="HAD-like"/>
    <property type="match status" value="1"/>
</dbReference>
<gene>
    <name evidence="1" type="ORF">KP79_PYT08663</name>
</gene>
<dbReference type="InterPro" id="IPR036412">
    <property type="entry name" value="HAD-like_sf"/>
</dbReference>
<dbReference type="Gene3D" id="3.40.50.1000">
    <property type="entry name" value="HAD superfamily/HAD-like"/>
    <property type="match status" value="1"/>
</dbReference>
<evidence type="ECO:0000313" key="1">
    <source>
        <dbReference type="EMBL" id="OWF34930.1"/>
    </source>
</evidence>
<dbReference type="GO" id="GO:0046404">
    <property type="term" value="F:ATP-dependent polydeoxyribonucleotide 5'-hydroxyl-kinase activity"/>
    <property type="evidence" value="ECO:0007669"/>
    <property type="project" value="TreeGrafter"/>
</dbReference>
<dbReference type="Gene3D" id="3.40.50.300">
    <property type="entry name" value="P-loop containing nucleotide triphosphate hydrolases"/>
    <property type="match status" value="1"/>
</dbReference>
<dbReference type="Proteomes" id="UP000242188">
    <property type="component" value="Unassembled WGS sequence"/>
</dbReference>
<dbReference type="InterPro" id="IPR013954">
    <property type="entry name" value="PNK3P"/>
</dbReference>
<sequence length="417" mass="46987">MSARSKALKRKAAEEGTLKAKRAKGETNLCDNLKWSQEGEVMRGVCPLMKLTSDTLPGSTKVIGFDIDFTVIRTASGRTFATGASDWEMWDECVPQKIRDYHNEGYRIVFFTNQAGIEKLKVTPQEFMKKAEAIIGEIGIPVMVFACTGTNHFRKPSTFMWDHFVEKCNGGVKPDLSKCRYVGDAAGRAAEWAPGKKKDFSCSDRMFAANIGIDFQTPEEFFLGEKAVPFKWRNLNPDDFISTSQKGKKKDYHSDKQEVVVMTGCPASGKSTFRRRYLEPHGYVAINRDTMGTKAKCLKAAKTALDSGDSIVADNTNPSCDARGDYIQLAKSKKIPCRCLWIKTEREMAVHLNFVRQNQTNGQVRRIPDVGYNVFYKQFEPPTEAEGFSEITEINFATDFESKRDENLFRQWTTGGH</sequence>
<dbReference type="FunFam" id="3.40.50.300:FF:000737">
    <property type="entry name" value="Bifunctional polynucleotide phosphatase/kinase"/>
    <property type="match status" value="1"/>
</dbReference>
<name>A0A210PEL9_MIZYE</name>
<proteinExistence type="predicted"/>
<dbReference type="InterPro" id="IPR027417">
    <property type="entry name" value="P-loop_NTPase"/>
</dbReference>
<dbReference type="PANTHER" id="PTHR12083">
    <property type="entry name" value="BIFUNCTIONAL POLYNUCLEOTIDE PHOSPHATASE/KINASE"/>
    <property type="match status" value="1"/>
</dbReference>
<keyword evidence="1" id="KW-0808">Transferase</keyword>
<dbReference type="STRING" id="6573.A0A210PEL9"/>
<reference evidence="1 2" key="1">
    <citation type="journal article" date="2017" name="Nat. Ecol. Evol.">
        <title>Scallop genome provides insights into evolution of bilaterian karyotype and development.</title>
        <authorList>
            <person name="Wang S."/>
            <person name="Zhang J."/>
            <person name="Jiao W."/>
            <person name="Li J."/>
            <person name="Xun X."/>
            <person name="Sun Y."/>
            <person name="Guo X."/>
            <person name="Huan P."/>
            <person name="Dong B."/>
            <person name="Zhang L."/>
            <person name="Hu X."/>
            <person name="Sun X."/>
            <person name="Wang J."/>
            <person name="Zhao C."/>
            <person name="Wang Y."/>
            <person name="Wang D."/>
            <person name="Huang X."/>
            <person name="Wang R."/>
            <person name="Lv J."/>
            <person name="Li Y."/>
            <person name="Zhang Z."/>
            <person name="Liu B."/>
            <person name="Lu W."/>
            <person name="Hui Y."/>
            <person name="Liang J."/>
            <person name="Zhou Z."/>
            <person name="Hou R."/>
            <person name="Li X."/>
            <person name="Liu Y."/>
            <person name="Li H."/>
            <person name="Ning X."/>
            <person name="Lin Y."/>
            <person name="Zhao L."/>
            <person name="Xing Q."/>
            <person name="Dou J."/>
            <person name="Li Y."/>
            <person name="Mao J."/>
            <person name="Guo H."/>
            <person name="Dou H."/>
            <person name="Li T."/>
            <person name="Mu C."/>
            <person name="Jiang W."/>
            <person name="Fu Q."/>
            <person name="Fu X."/>
            <person name="Miao Y."/>
            <person name="Liu J."/>
            <person name="Yu Q."/>
            <person name="Li R."/>
            <person name="Liao H."/>
            <person name="Li X."/>
            <person name="Kong Y."/>
            <person name="Jiang Z."/>
            <person name="Chourrout D."/>
            <person name="Li R."/>
            <person name="Bao Z."/>
        </authorList>
    </citation>
    <scope>NUCLEOTIDE SEQUENCE [LARGE SCALE GENOMIC DNA]</scope>
    <source>
        <strain evidence="1 2">PY_sf001</strain>
    </source>
</reference>
<dbReference type="OrthoDB" id="19045at2759"/>
<dbReference type="InterPro" id="IPR006551">
    <property type="entry name" value="Polynucleotide_phosphatase"/>
</dbReference>
<organism evidence="1 2">
    <name type="scientific">Mizuhopecten yessoensis</name>
    <name type="common">Japanese scallop</name>
    <name type="synonym">Patinopecten yessoensis</name>
    <dbReference type="NCBI Taxonomy" id="6573"/>
    <lineage>
        <taxon>Eukaryota</taxon>
        <taxon>Metazoa</taxon>
        <taxon>Spiralia</taxon>
        <taxon>Lophotrochozoa</taxon>
        <taxon>Mollusca</taxon>
        <taxon>Bivalvia</taxon>
        <taxon>Autobranchia</taxon>
        <taxon>Pteriomorphia</taxon>
        <taxon>Pectinida</taxon>
        <taxon>Pectinoidea</taxon>
        <taxon>Pectinidae</taxon>
        <taxon>Mizuhopecten</taxon>
    </lineage>
</organism>
<dbReference type="CDD" id="cd01625">
    <property type="entry name" value="HAD_PNP"/>
    <property type="match status" value="1"/>
</dbReference>
<protein>
    <submittedName>
        <fullName evidence="1">Bifunctional polynucleotide phosphatase/kinase</fullName>
    </submittedName>
</protein>
<dbReference type="GO" id="GO:0006281">
    <property type="term" value="P:DNA repair"/>
    <property type="evidence" value="ECO:0007669"/>
    <property type="project" value="TreeGrafter"/>
</dbReference>